<dbReference type="SUPFAM" id="SSF81383">
    <property type="entry name" value="F-box domain"/>
    <property type="match status" value="1"/>
</dbReference>
<dbReference type="OrthoDB" id="786450at2759"/>
<dbReference type="AlphaFoldDB" id="A0A5P1E2R5"/>
<dbReference type="InterPro" id="IPR036047">
    <property type="entry name" value="F-box-like_dom_sf"/>
</dbReference>
<dbReference type="InterPro" id="IPR045286">
    <property type="entry name" value="FBS1-like"/>
</dbReference>
<evidence type="ECO:0000259" key="1">
    <source>
        <dbReference type="Pfam" id="PF12937"/>
    </source>
</evidence>
<proteinExistence type="predicted"/>
<dbReference type="CDD" id="cd09917">
    <property type="entry name" value="F-box_SF"/>
    <property type="match status" value="1"/>
</dbReference>
<dbReference type="Pfam" id="PF12937">
    <property type="entry name" value="F-box-like"/>
    <property type="match status" value="1"/>
</dbReference>
<accession>A0A5P1E2R5</accession>
<evidence type="ECO:0000313" key="2">
    <source>
        <dbReference type="EMBL" id="ONK55725.1"/>
    </source>
</evidence>
<feature type="domain" description="F-box" evidence="1">
    <location>
        <begin position="5"/>
        <end position="39"/>
    </location>
</feature>
<evidence type="ECO:0000313" key="3">
    <source>
        <dbReference type="Proteomes" id="UP000243459"/>
    </source>
</evidence>
<sequence length="131" mass="14334">MSGSIASLPLDTLVQILCKLNHGDLKQALLVSRSFHNAVLFARQSHFDFSTPAPNKRMALSGISIDGITRSPLLKLNCKKAPRKQKMTEEEARKIAVVLFPTGECMKEVIPETEWAKNSIDLSVSVSGANV</sequence>
<dbReference type="EMBL" id="CM007390">
    <property type="protein sequence ID" value="ONK55725.1"/>
    <property type="molecule type" value="Genomic_DNA"/>
</dbReference>
<protein>
    <recommendedName>
        <fullName evidence="1">F-box domain-containing protein</fullName>
    </recommendedName>
</protein>
<gene>
    <name evidence="2" type="ORF">A4U43_C10F360</name>
</gene>
<dbReference type="PANTHER" id="PTHR34049">
    <property type="entry name" value="F-BOX PROTEIN SKIP27"/>
    <property type="match status" value="1"/>
</dbReference>
<dbReference type="OMA" id="IPETEWA"/>
<organism evidence="2 3">
    <name type="scientific">Asparagus officinalis</name>
    <name type="common">Garden asparagus</name>
    <dbReference type="NCBI Taxonomy" id="4686"/>
    <lineage>
        <taxon>Eukaryota</taxon>
        <taxon>Viridiplantae</taxon>
        <taxon>Streptophyta</taxon>
        <taxon>Embryophyta</taxon>
        <taxon>Tracheophyta</taxon>
        <taxon>Spermatophyta</taxon>
        <taxon>Magnoliopsida</taxon>
        <taxon>Liliopsida</taxon>
        <taxon>Asparagales</taxon>
        <taxon>Asparagaceae</taxon>
        <taxon>Asparagoideae</taxon>
        <taxon>Asparagus</taxon>
    </lineage>
</organism>
<name>A0A5P1E2R5_ASPOF</name>
<dbReference type="Proteomes" id="UP000243459">
    <property type="component" value="Chromosome 10"/>
</dbReference>
<dbReference type="Gramene" id="ONK55725">
    <property type="protein sequence ID" value="ONK55725"/>
    <property type="gene ID" value="A4U43_C10F360"/>
</dbReference>
<dbReference type="InterPro" id="IPR001810">
    <property type="entry name" value="F-box_dom"/>
</dbReference>
<keyword evidence="3" id="KW-1185">Reference proteome</keyword>
<dbReference type="PANTHER" id="PTHR34049:SF1">
    <property type="entry name" value="F-BOX PROTEIN SKIP27"/>
    <property type="match status" value="1"/>
</dbReference>
<reference evidence="3" key="1">
    <citation type="journal article" date="2017" name="Nat. Commun.">
        <title>The asparagus genome sheds light on the origin and evolution of a young Y chromosome.</title>
        <authorList>
            <person name="Harkess A."/>
            <person name="Zhou J."/>
            <person name="Xu C."/>
            <person name="Bowers J.E."/>
            <person name="Van der Hulst R."/>
            <person name="Ayyampalayam S."/>
            <person name="Mercati F."/>
            <person name="Riccardi P."/>
            <person name="McKain M.R."/>
            <person name="Kakrana A."/>
            <person name="Tang H."/>
            <person name="Ray J."/>
            <person name="Groenendijk J."/>
            <person name="Arikit S."/>
            <person name="Mathioni S.M."/>
            <person name="Nakano M."/>
            <person name="Shan H."/>
            <person name="Telgmann-Rauber A."/>
            <person name="Kanno A."/>
            <person name="Yue Z."/>
            <person name="Chen H."/>
            <person name="Li W."/>
            <person name="Chen Y."/>
            <person name="Xu X."/>
            <person name="Zhang Y."/>
            <person name="Luo S."/>
            <person name="Chen H."/>
            <person name="Gao J."/>
            <person name="Mao Z."/>
            <person name="Pires J.C."/>
            <person name="Luo M."/>
            <person name="Kudrna D."/>
            <person name="Wing R.A."/>
            <person name="Meyers B.C."/>
            <person name="Yi K."/>
            <person name="Kong H."/>
            <person name="Lavrijsen P."/>
            <person name="Sunseri F."/>
            <person name="Falavigna A."/>
            <person name="Ye Y."/>
            <person name="Leebens-Mack J.H."/>
            <person name="Chen G."/>
        </authorList>
    </citation>
    <scope>NUCLEOTIDE SEQUENCE [LARGE SCALE GENOMIC DNA]</scope>
    <source>
        <strain evidence="3">cv. DH0086</strain>
    </source>
</reference>